<evidence type="ECO:0000313" key="3">
    <source>
        <dbReference type="Proteomes" id="UP001499974"/>
    </source>
</evidence>
<dbReference type="PANTHER" id="PTHR47992">
    <property type="entry name" value="PROTEIN PHOSPHATASE"/>
    <property type="match status" value="1"/>
</dbReference>
<dbReference type="CDD" id="cd00143">
    <property type="entry name" value="PP2Cc"/>
    <property type="match status" value="1"/>
</dbReference>
<dbReference type="PROSITE" id="PS51746">
    <property type="entry name" value="PPM_2"/>
    <property type="match status" value="1"/>
</dbReference>
<reference evidence="3" key="1">
    <citation type="journal article" date="2019" name="Int. J. Syst. Evol. Microbiol.">
        <title>The Global Catalogue of Microorganisms (GCM) 10K type strain sequencing project: providing services to taxonomists for standard genome sequencing and annotation.</title>
        <authorList>
            <consortium name="The Broad Institute Genomics Platform"/>
            <consortium name="The Broad Institute Genome Sequencing Center for Infectious Disease"/>
            <person name="Wu L."/>
            <person name="Ma J."/>
        </authorList>
    </citation>
    <scope>NUCLEOTIDE SEQUENCE [LARGE SCALE GENOMIC DNA]</scope>
    <source>
        <strain evidence="3">JCM 18531</strain>
    </source>
</reference>
<organism evidence="2 3">
    <name type="scientific">Nocardioides conyzicola</name>
    <dbReference type="NCBI Taxonomy" id="1651781"/>
    <lineage>
        <taxon>Bacteria</taxon>
        <taxon>Bacillati</taxon>
        <taxon>Actinomycetota</taxon>
        <taxon>Actinomycetes</taxon>
        <taxon>Propionibacteriales</taxon>
        <taxon>Nocardioidaceae</taxon>
        <taxon>Nocardioides</taxon>
    </lineage>
</organism>
<dbReference type="SMART" id="SM00332">
    <property type="entry name" value="PP2Cc"/>
    <property type="match status" value="1"/>
</dbReference>
<dbReference type="InterPro" id="IPR001932">
    <property type="entry name" value="PPM-type_phosphatase-like_dom"/>
</dbReference>
<evidence type="ECO:0000259" key="1">
    <source>
        <dbReference type="PROSITE" id="PS51746"/>
    </source>
</evidence>
<protein>
    <recommendedName>
        <fullName evidence="1">PPM-type phosphatase domain-containing protein</fullName>
    </recommendedName>
</protein>
<feature type="domain" description="PPM-type phosphatase" evidence="1">
    <location>
        <begin position="6"/>
        <end position="235"/>
    </location>
</feature>
<dbReference type="SMART" id="SM00331">
    <property type="entry name" value="PP2C_SIG"/>
    <property type="match status" value="1"/>
</dbReference>
<dbReference type="RefSeq" id="WP_345523263.1">
    <property type="nucleotide sequence ID" value="NZ_BAABKM010000003.1"/>
</dbReference>
<dbReference type="InterPro" id="IPR036457">
    <property type="entry name" value="PPM-type-like_dom_sf"/>
</dbReference>
<comment type="caution">
    <text evidence="2">The sequence shown here is derived from an EMBL/GenBank/DDBJ whole genome shotgun (WGS) entry which is preliminary data.</text>
</comment>
<proteinExistence type="predicted"/>
<dbReference type="InterPro" id="IPR015655">
    <property type="entry name" value="PP2C"/>
</dbReference>
<dbReference type="SUPFAM" id="SSF81606">
    <property type="entry name" value="PP2C-like"/>
    <property type="match status" value="1"/>
</dbReference>
<name>A0ABP8XVV0_9ACTN</name>
<evidence type="ECO:0000313" key="2">
    <source>
        <dbReference type="EMBL" id="GAA4715837.1"/>
    </source>
</evidence>
<sequence length="267" mass="27700">MLRFSGAGVSDVGRVRPHNEDSAFHGPFVAVVADGVGGAAAGEVASATAAYVVAATALARFGDDPVEVLVRAIEDAHECLRAGVAADEELAGMATTLTAVASDGTRVALAHVGDSRAYLLRDGTLSQISYDHTYVQHLVDTGQLDPADRFGHPWGNVVLRSLDAGPDRSFDVTDLEVRPGDRLLLCSDGLTDLVRDDRIAEVLRLTDPHSAAAVLTQSALLAGGKDNITAVVLDVVDGPLVVGDGRLLGALAEIGNVVDPAAVRLVR</sequence>
<gene>
    <name evidence="2" type="ORF">GCM10023349_39460</name>
</gene>
<keyword evidence="3" id="KW-1185">Reference proteome</keyword>
<dbReference type="Gene3D" id="3.60.40.10">
    <property type="entry name" value="PPM-type phosphatase domain"/>
    <property type="match status" value="1"/>
</dbReference>
<dbReference type="Proteomes" id="UP001499974">
    <property type="component" value="Unassembled WGS sequence"/>
</dbReference>
<dbReference type="EMBL" id="BAABKM010000003">
    <property type="protein sequence ID" value="GAA4715837.1"/>
    <property type="molecule type" value="Genomic_DNA"/>
</dbReference>
<dbReference type="Pfam" id="PF13672">
    <property type="entry name" value="PP2C_2"/>
    <property type="match status" value="1"/>
</dbReference>
<accession>A0ABP8XVV0</accession>